<keyword evidence="2" id="KW-1185">Reference proteome</keyword>
<gene>
    <name evidence="1" type="ORF">ACFPZ4_00315</name>
</gene>
<reference evidence="2" key="1">
    <citation type="journal article" date="2019" name="Int. J. Syst. Evol. Microbiol.">
        <title>The Global Catalogue of Microorganisms (GCM) 10K type strain sequencing project: providing services to taxonomists for standard genome sequencing and annotation.</title>
        <authorList>
            <consortium name="The Broad Institute Genomics Platform"/>
            <consortium name="The Broad Institute Genome Sequencing Center for Infectious Disease"/>
            <person name="Wu L."/>
            <person name="Ma J."/>
        </authorList>
    </citation>
    <scope>NUCLEOTIDE SEQUENCE [LARGE SCALE GENOMIC DNA]</scope>
    <source>
        <strain evidence="2">CGMCC 4.7173</strain>
    </source>
</reference>
<dbReference type="Proteomes" id="UP001596207">
    <property type="component" value="Unassembled WGS sequence"/>
</dbReference>
<name>A0ABW1HER0_9ACTN</name>
<protein>
    <submittedName>
        <fullName evidence="1">Uncharacterized protein</fullName>
    </submittedName>
</protein>
<proteinExistence type="predicted"/>
<comment type="caution">
    <text evidence="1">The sequence shown here is derived from an EMBL/GenBank/DDBJ whole genome shotgun (WGS) entry which is preliminary data.</text>
</comment>
<evidence type="ECO:0000313" key="2">
    <source>
        <dbReference type="Proteomes" id="UP001596207"/>
    </source>
</evidence>
<accession>A0ABW1HER0</accession>
<dbReference type="EMBL" id="JBHSQQ010000001">
    <property type="protein sequence ID" value="MFC5939927.1"/>
    <property type="molecule type" value="Genomic_DNA"/>
</dbReference>
<evidence type="ECO:0000313" key="1">
    <source>
        <dbReference type="EMBL" id="MFC5939927.1"/>
    </source>
</evidence>
<organism evidence="1 2">
    <name type="scientific">Micromonospora harpali</name>
    <dbReference type="NCBI Taxonomy" id="1490225"/>
    <lineage>
        <taxon>Bacteria</taxon>
        <taxon>Bacillati</taxon>
        <taxon>Actinomycetota</taxon>
        <taxon>Actinomycetes</taxon>
        <taxon>Micromonosporales</taxon>
        <taxon>Micromonosporaceae</taxon>
        <taxon>Micromonospora</taxon>
    </lineage>
</organism>
<dbReference type="RefSeq" id="WP_353899640.1">
    <property type="nucleotide sequence ID" value="NZ_CP158970.1"/>
</dbReference>
<sequence>MIRRRPDGGGVAWPLSLLLCEGALGSTPCSATRRGWRSWTPPGGAVSLDEMRDFLTVLDALDTAAGTDAPTCSTGLPRSTPAATALRGQLGTAEGFANTLRAELDDHGHGGPLSEHHRRLASGGLLGPVGGDWHRIPSRDRGGRATTWRSAVTRAAVISSDDNATSSVPRAVFHPPPTSSVPPLAMIGRYPPPTWRARACRPT</sequence>